<sequence length="202" mass="23275">MKKRSAREEKAIQTRGRLLQAAEDVFIEQGFVKTTISQIIKHAGLGYGTAYVYFRNKDELFIELVDELMDAFYEVGERSFTPVSTKEAASSIREQVELFLTLAQKESRLMSVLKEARGSSEVIDEKWNEIRERFIKSITKDITFAQTNGLASPRLDAALIARGWFYANEMFMWECVTGQCRHSIKQLSEQLTELYMNGLYRS</sequence>
<comment type="caution">
    <text evidence="5">The sequence shown here is derived from an EMBL/GenBank/DDBJ whole genome shotgun (WGS) entry which is preliminary data.</text>
</comment>
<dbReference type="InterPro" id="IPR001647">
    <property type="entry name" value="HTH_TetR"/>
</dbReference>
<dbReference type="InterPro" id="IPR050624">
    <property type="entry name" value="HTH-type_Tx_Regulator"/>
</dbReference>
<dbReference type="InterPro" id="IPR023772">
    <property type="entry name" value="DNA-bd_HTH_TetR-type_CS"/>
</dbReference>
<dbReference type="InterPro" id="IPR049397">
    <property type="entry name" value="EthR_C"/>
</dbReference>
<evidence type="ECO:0000313" key="5">
    <source>
        <dbReference type="EMBL" id="MDV2886650.1"/>
    </source>
</evidence>
<dbReference type="EMBL" id="JAWJAY010000004">
    <property type="protein sequence ID" value="MDV2886650.1"/>
    <property type="molecule type" value="Genomic_DNA"/>
</dbReference>
<dbReference type="InterPro" id="IPR036271">
    <property type="entry name" value="Tet_transcr_reg_TetR-rel_C_sf"/>
</dbReference>
<dbReference type="PANTHER" id="PTHR43479">
    <property type="entry name" value="ACREF/ENVCD OPERON REPRESSOR-RELATED"/>
    <property type="match status" value="1"/>
</dbReference>
<protein>
    <submittedName>
        <fullName evidence="5">TetR/AcrR family transcriptional regulator</fullName>
    </submittedName>
</protein>
<dbReference type="PROSITE" id="PS50977">
    <property type="entry name" value="HTH_TETR_2"/>
    <property type="match status" value="1"/>
</dbReference>
<dbReference type="Gene3D" id="1.10.10.60">
    <property type="entry name" value="Homeodomain-like"/>
    <property type="match status" value="1"/>
</dbReference>
<proteinExistence type="predicted"/>
<evidence type="ECO:0000256" key="1">
    <source>
        <dbReference type="ARBA" id="ARBA00022491"/>
    </source>
</evidence>
<organism evidence="5 6">
    <name type="scientific">Alkalihalophilus pseudofirmus</name>
    <name type="common">Bacillus pseudofirmus</name>
    <dbReference type="NCBI Taxonomy" id="79885"/>
    <lineage>
        <taxon>Bacteria</taxon>
        <taxon>Bacillati</taxon>
        <taxon>Bacillota</taxon>
        <taxon>Bacilli</taxon>
        <taxon>Bacillales</taxon>
        <taxon>Bacillaceae</taxon>
        <taxon>Alkalihalophilus</taxon>
    </lineage>
</organism>
<dbReference type="GO" id="GO:0003677">
    <property type="term" value="F:DNA binding"/>
    <property type="evidence" value="ECO:0007669"/>
    <property type="project" value="UniProtKB-UniRule"/>
</dbReference>
<gene>
    <name evidence="5" type="ORF">RYX45_15770</name>
</gene>
<dbReference type="PROSITE" id="PS01081">
    <property type="entry name" value="HTH_TETR_1"/>
    <property type="match status" value="1"/>
</dbReference>
<evidence type="ECO:0000256" key="3">
    <source>
        <dbReference type="PROSITE-ProRule" id="PRU00335"/>
    </source>
</evidence>
<dbReference type="SUPFAM" id="SSF46689">
    <property type="entry name" value="Homeodomain-like"/>
    <property type="match status" value="1"/>
</dbReference>
<dbReference type="PANTHER" id="PTHR43479:SF7">
    <property type="entry name" value="TETR-FAMILY TRANSCRIPTIONAL REGULATOR"/>
    <property type="match status" value="1"/>
</dbReference>
<dbReference type="PRINTS" id="PR00455">
    <property type="entry name" value="HTHTETR"/>
</dbReference>
<reference evidence="5" key="1">
    <citation type="submission" date="2023-10" db="EMBL/GenBank/DDBJ databases">
        <title>Screening of Alkalihalophilus pseudofirmusBZ-TG-HK211 and Its Alleviation of Salt Stress on Rapeseed Growth.</title>
        <authorList>
            <person name="Zhao B."/>
            <person name="Guo T."/>
        </authorList>
    </citation>
    <scope>NUCLEOTIDE SEQUENCE</scope>
    <source>
        <strain evidence="5">BZ-TG-HK211</strain>
    </source>
</reference>
<evidence type="ECO:0000256" key="2">
    <source>
        <dbReference type="ARBA" id="ARBA00023125"/>
    </source>
</evidence>
<feature type="domain" description="HTH tetR-type" evidence="4">
    <location>
        <begin position="12"/>
        <end position="72"/>
    </location>
</feature>
<accession>A0AAJ2U3S6</accession>
<keyword evidence="1" id="KW-0678">Repressor</keyword>
<keyword evidence="2 3" id="KW-0238">DNA-binding</keyword>
<feature type="DNA-binding region" description="H-T-H motif" evidence="3">
    <location>
        <begin position="35"/>
        <end position="54"/>
    </location>
</feature>
<dbReference type="Proteomes" id="UP001285636">
    <property type="component" value="Unassembled WGS sequence"/>
</dbReference>
<dbReference type="Pfam" id="PF21313">
    <property type="entry name" value="EthR_C"/>
    <property type="match status" value="1"/>
</dbReference>
<evidence type="ECO:0000259" key="4">
    <source>
        <dbReference type="PROSITE" id="PS50977"/>
    </source>
</evidence>
<dbReference type="RefSeq" id="WP_289235749.1">
    <property type="nucleotide sequence ID" value="NZ_CP117835.1"/>
</dbReference>
<dbReference type="AlphaFoldDB" id="A0AAJ2U3S6"/>
<dbReference type="SUPFAM" id="SSF48498">
    <property type="entry name" value="Tetracyclin repressor-like, C-terminal domain"/>
    <property type="match status" value="1"/>
</dbReference>
<dbReference type="InterPro" id="IPR009057">
    <property type="entry name" value="Homeodomain-like_sf"/>
</dbReference>
<evidence type="ECO:0000313" key="6">
    <source>
        <dbReference type="Proteomes" id="UP001285636"/>
    </source>
</evidence>
<dbReference type="Gene3D" id="1.10.357.10">
    <property type="entry name" value="Tetracycline Repressor, domain 2"/>
    <property type="match status" value="1"/>
</dbReference>
<name>A0AAJ2U3S6_ALKPS</name>
<dbReference type="Pfam" id="PF00440">
    <property type="entry name" value="TetR_N"/>
    <property type="match status" value="1"/>
</dbReference>